<sequence length="424" mass="46837">MRINTQVVLDEITARCPSSSALLRDIREPLADYARRVYTPDARPANPLSADARDRFETAVRQEPGVDQTAALSVIQTGPHYRFALDDDYFSSLAFSVLGCAAAGQRQNVFYNCATITLEEQVRRGPAWLRVDGEPTRAFAVPRRTMAKRSVLLYDEPVKLADELVERVGALSELTGLGIDLDMLAGRQTVREHISMFNQQVFDRFSEANGVSTAVLDDWFFADLLADSLESDSLLARLFADGRILRAVRLLHAQPMSSVRRFVPNSTELFWLNAAGKIRPLHIDDGALRSPRHATTVPFDVESIAAALRARVLVPNLFLVFCLSSILPLIRTVGGAYQAVYHEVFTSAVATVLDENKADEQALQQELRRASLVAWGHNLISRNLVGADVAGARLPAWLPNTSIVDLSDDLSAFTCDELWAKLCG</sequence>
<dbReference type="STRING" id="405564.SAMN04487905_12221"/>
<name>A0A1H0X1R4_9ACTN</name>
<gene>
    <name evidence="1" type="ORF">SAMN04487905_12221</name>
</gene>
<dbReference type="RefSeq" id="WP_092604660.1">
    <property type="nucleotide sequence ID" value="NZ_FNJR01000022.1"/>
</dbReference>
<dbReference type="EMBL" id="FNJR01000022">
    <property type="protein sequence ID" value="SDP96908.1"/>
    <property type="molecule type" value="Genomic_DNA"/>
</dbReference>
<proteinExistence type="predicted"/>
<dbReference type="OrthoDB" id="8040276at2"/>
<dbReference type="Proteomes" id="UP000199497">
    <property type="component" value="Unassembled WGS sequence"/>
</dbReference>
<accession>A0A1H0X1R4</accession>
<protein>
    <submittedName>
        <fullName evidence="1">Uncharacterized protein</fullName>
    </submittedName>
</protein>
<keyword evidence="2" id="KW-1185">Reference proteome</keyword>
<evidence type="ECO:0000313" key="2">
    <source>
        <dbReference type="Proteomes" id="UP000199497"/>
    </source>
</evidence>
<evidence type="ECO:0000313" key="1">
    <source>
        <dbReference type="EMBL" id="SDP96908.1"/>
    </source>
</evidence>
<reference evidence="2" key="1">
    <citation type="submission" date="2016-10" db="EMBL/GenBank/DDBJ databases">
        <authorList>
            <person name="Varghese N."/>
            <person name="Submissions S."/>
        </authorList>
    </citation>
    <scope>NUCLEOTIDE SEQUENCE [LARGE SCALE GENOMIC DNA]</scope>
    <source>
        <strain evidence="2">DSM 46732</strain>
    </source>
</reference>
<dbReference type="AlphaFoldDB" id="A0A1H0X1R4"/>
<organism evidence="1 2">
    <name type="scientific">Actinopolyspora xinjiangensis</name>
    <dbReference type="NCBI Taxonomy" id="405564"/>
    <lineage>
        <taxon>Bacteria</taxon>
        <taxon>Bacillati</taxon>
        <taxon>Actinomycetota</taxon>
        <taxon>Actinomycetes</taxon>
        <taxon>Actinopolysporales</taxon>
        <taxon>Actinopolysporaceae</taxon>
        <taxon>Actinopolyspora</taxon>
    </lineage>
</organism>